<proteinExistence type="predicted"/>
<protein>
    <submittedName>
        <fullName evidence="1">8760_t:CDS:1</fullName>
    </submittedName>
</protein>
<name>A0ACA9N6K4_9GLOM</name>
<organism evidence="1 2">
    <name type="scientific">Scutellospora calospora</name>
    <dbReference type="NCBI Taxonomy" id="85575"/>
    <lineage>
        <taxon>Eukaryota</taxon>
        <taxon>Fungi</taxon>
        <taxon>Fungi incertae sedis</taxon>
        <taxon>Mucoromycota</taxon>
        <taxon>Glomeromycotina</taxon>
        <taxon>Glomeromycetes</taxon>
        <taxon>Diversisporales</taxon>
        <taxon>Gigasporaceae</taxon>
        <taxon>Scutellospora</taxon>
    </lineage>
</organism>
<comment type="caution">
    <text evidence="1">The sequence shown here is derived from an EMBL/GenBank/DDBJ whole genome shotgun (WGS) entry which is preliminary data.</text>
</comment>
<keyword evidence="2" id="KW-1185">Reference proteome</keyword>
<reference evidence="1" key="1">
    <citation type="submission" date="2021-06" db="EMBL/GenBank/DDBJ databases">
        <authorList>
            <person name="Kallberg Y."/>
            <person name="Tangrot J."/>
            <person name="Rosling A."/>
        </authorList>
    </citation>
    <scope>NUCLEOTIDE SEQUENCE</scope>
    <source>
        <strain evidence="1">AU212A</strain>
    </source>
</reference>
<evidence type="ECO:0000313" key="2">
    <source>
        <dbReference type="Proteomes" id="UP000789860"/>
    </source>
</evidence>
<dbReference type="Proteomes" id="UP000789860">
    <property type="component" value="Unassembled WGS sequence"/>
</dbReference>
<gene>
    <name evidence="1" type="ORF">SCALOS_LOCUS8126</name>
</gene>
<accession>A0ACA9N6K4</accession>
<sequence>MLINYGADAIPKDSNFPNALVFAAKYRRVEIMKCLLENVPKLSDESFDINEGDDSQNIGGNGGGIGGGIGAKEIKNYGTKIWSGFTGEVKKLKNQLNRASNLYNK</sequence>
<dbReference type="EMBL" id="CAJVPM010020554">
    <property type="protein sequence ID" value="CAG8635553.1"/>
    <property type="molecule type" value="Genomic_DNA"/>
</dbReference>
<evidence type="ECO:0000313" key="1">
    <source>
        <dbReference type="EMBL" id="CAG8635553.1"/>
    </source>
</evidence>